<dbReference type="PANTHER" id="PTHR48052:SF81">
    <property type="entry name" value="LEUCINE-RICH REPEAT-CONTAINING N-TERMINAL PLANT-TYPE DOMAIN-CONTAINING PROTEIN"/>
    <property type="match status" value="1"/>
</dbReference>
<proteinExistence type="inferred from homology"/>
<gene>
    <name evidence="12" type="primary">LOC113735623</name>
</gene>
<dbReference type="Proteomes" id="UP001652660">
    <property type="component" value="Chromosome 3c"/>
</dbReference>
<evidence type="ECO:0000256" key="7">
    <source>
        <dbReference type="ARBA" id="ARBA00023136"/>
    </source>
</evidence>
<evidence type="ECO:0000256" key="3">
    <source>
        <dbReference type="ARBA" id="ARBA00022475"/>
    </source>
</evidence>
<keyword evidence="6" id="KW-1133">Transmembrane helix</keyword>
<keyword evidence="9" id="KW-0325">Glycoprotein</keyword>
<keyword evidence="11" id="KW-1185">Reference proteome</keyword>
<reference evidence="12" key="2">
    <citation type="submission" date="2025-08" db="UniProtKB">
        <authorList>
            <consortium name="RefSeq"/>
        </authorList>
    </citation>
    <scope>IDENTIFICATION</scope>
    <source>
        <tissue evidence="12">Leaves</tissue>
    </source>
</reference>
<dbReference type="OrthoDB" id="1728374at2759"/>
<dbReference type="InterPro" id="IPR032675">
    <property type="entry name" value="LRR_dom_sf"/>
</dbReference>
<comment type="subcellular location">
    <subcellularLocation>
        <location evidence="1">Cell membrane</location>
        <topology evidence="1">Single-pass type I membrane protein</topology>
    </subcellularLocation>
</comment>
<evidence type="ECO:0000256" key="4">
    <source>
        <dbReference type="ARBA" id="ARBA00022692"/>
    </source>
</evidence>
<dbReference type="AlphaFoldDB" id="A0A6P6WSL6"/>
<keyword evidence="3" id="KW-1003">Cell membrane</keyword>
<dbReference type="GeneID" id="113735623"/>
<feature type="region of interest" description="Disordered" evidence="10">
    <location>
        <begin position="409"/>
        <end position="432"/>
    </location>
</feature>
<keyword evidence="7" id="KW-0472">Membrane</keyword>
<dbReference type="SUPFAM" id="SSF52058">
    <property type="entry name" value="L domain-like"/>
    <property type="match status" value="1"/>
</dbReference>
<feature type="compositionally biased region" description="Basic and acidic residues" evidence="10">
    <location>
        <begin position="421"/>
        <end position="432"/>
    </location>
</feature>
<reference evidence="11" key="1">
    <citation type="journal article" date="2025" name="Foods">
        <title>Unveiling the Microbial Signatures of Arabica Coffee Cherries: Insights into Ripeness Specific Diversity, Functional Traits, and Implications for Quality and Safety.</title>
        <authorList>
            <consortium name="RefSeq"/>
            <person name="Tenea G.N."/>
            <person name="Cifuentes V."/>
            <person name="Reyes P."/>
            <person name="Cevallos-Vallejos M."/>
        </authorList>
    </citation>
    <scope>NUCLEOTIDE SEQUENCE [LARGE SCALE GENOMIC DNA]</scope>
</reference>
<accession>A0A6P6WSL6</accession>
<evidence type="ECO:0000256" key="2">
    <source>
        <dbReference type="ARBA" id="ARBA00009592"/>
    </source>
</evidence>
<evidence type="ECO:0000256" key="6">
    <source>
        <dbReference type="ARBA" id="ARBA00022989"/>
    </source>
</evidence>
<dbReference type="Pfam" id="PF00560">
    <property type="entry name" value="LRR_1"/>
    <property type="match status" value="3"/>
</dbReference>
<evidence type="ECO:0000256" key="5">
    <source>
        <dbReference type="ARBA" id="ARBA00022729"/>
    </source>
</evidence>
<evidence type="ECO:0000313" key="12">
    <source>
        <dbReference type="RefSeq" id="XP_027118418.1"/>
    </source>
</evidence>
<keyword evidence="8" id="KW-0675">Receptor</keyword>
<dbReference type="InterPro" id="IPR001611">
    <property type="entry name" value="Leu-rich_rpt"/>
</dbReference>
<comment type="similarity">
    <text evidence="2">Belongs to the RLP family.</text>
</comment>
<dbReference type="GO" id="GO:0005886">
    <property type="term" value="C:plasma membrane"/>
    <property type="evidence" value="ECO:0007669"/>
    <property type="project" value="UniProtKB-SubCell"/>
</dbReference>
<dbReference type="RefSeq" id="XP_027118418.1">
    <property type="nucleotide sequence ID" value="XM_027262617.1"/>
</dbReference>
<evidence type="ECO:0000256" key="1">
    <source>
        <dbReference type="ARBA" id="ARBA00004251"/>
    </source>
</evidence>
<evidence type="ECO:0000256" key="9">
    <source>
        <dbReference type="ARBA" id="ARBA00023180"/>
    </source>
</evidence>
<evidence type="ECO:0000256" key="8">
    <source>
        <dbReference type="ARBA" id="ARBA00023170"/>
    </source>
</evidence>
<organism evidence="11 12">
    <name type="scientific">Coffea arabica</name>
    <name type="common">Arabian coffee</name>
    <dbReference type="NCBI Taxonomy" id="13443"/>
    <lineage>
        <taxon>Eukaryota</taxon>
        <taxon>Viridiplantae</taxon>
        <taxon>Streptophyta</taxon>
        <taxon>Embryophyta</taxon>
        <taxon>Tracheophyta</taxon>
        <taxon>Spermatophyta</taxon>
        <taxon>Magnoliopsida</taxon>
        <taxon>eudicotyledons</taxon>
        <taxon>Gunneridae</taxon>
        <taxon>Pentapetalae</taxon>
        <taxon>asterids</taxon>
        <taxon>lamiids</taxon>
        <taxon>Gentianales</taxon>
        <taxon>Rubiaceae</taxon>
        <taxon>Ixoroideae</taxon>
        <taxon>Gardenieae complex</taxon>
        <taxon>Bertiereae - Coffeeae clade</taxon>
        <taxon>Coffeeae</taxon>
        <taxon>Coffea</taxon>
    </lineage>
</organism>
<protein>
    <submittedName>
        <fullName evidence="12">Receptor-like protein 39</fullName>
    </submittedName>
</protein>
<evidence type="ECO:0000313" key="11">
    <source>
        <dbReference type="Proteomes" id="UP001652660"/>
    </source>
</evidence>
<name>A0A6P6WSL6_COFAR</name>
<dbReference type="PANTHER" id="PTHR48052">
    <property type="entry name" value="UNNAMED PRODUCT"/>
    <property type="match status" value="1"/>
</dbReference>
<evidence type="ECO:0000256" key="10">
    <source>
        <dbReference type="SAM" id="MobiDB-lite"/>
    </source>
</evidence>
<sequence>MRLEIKVLSIFNLSNNDPGCILLLFSNWEGVGCDRNGQVNCIWLPSRNLEGTISTSIKSLSHLKELNFAHNKLSVRLPDGLYLSLNRLEILDFSYNRLSEEFQPFDHFPVSIKMVDLSSNGFSGVLHYSFLLQVWSLISFNVSNNSFYGPLPTVIYNFLYSSITIVNFSFNYFNSSIPNGYGRCSKLKIPCAGLNSITGSLPDDIYQVSTLQELSLPGNGISGQRSNAQLDRDFAKPILLRFLNFLSGPLPRSVARLSRLASELIANRLVRASNELPVLLVQPMSRHLYLHNQLSRLPLAIYLNGHNLTGTILVSIGELHVLDLSHNNFTGSIPETVSHLISLEKLSFSDNSLFGEIPSSLKKLHFFQRGKQRSTAQYPLEVSLIHSQRKVLEGNPHLCGSVFQRPCSDPPNAPVQMQSSEHTENSEIRVTF</sequence>
<dbReference type="Gene3D" id="3.80.10.10">
    <property type="entry name" value="Ribonuclease Inhibitor"/>
    <property type="match status" value="3"/>
</dbReference>
<keyword evidence="5" id="KW-0732">Signal</keyword>
<keyword evidence="4" id="KW-0812">Transmembrane</keyword>